<gene>
    <name evidence="14" type="ORF">BXT89_13185</name>
</gene>
<dbReference type="SMART" id="SM00283">
    <property type="entry name" value="MA"/>
    <property type="match status" value="1"/>
</dbReference>
<comment type="caution">
    <text evidence="14">The sequence shown here is derived from an EMBL/GenBank/DDBJ whole genome shotgun (WGS) entry which is preliminary data.</text>
</comment>
<proteinExistence type="inferred from homology"/>
<evidence type="ECO:0000256" key="5">
    <source>
        <dbReference type="ARBA" id="ARBA00022989"/>
    </source>
</evidence>
<organism evidence="14 15">
    <name type="scientific">Halopseudomonas pachastrellae</name>
    <dbReference type="NCBI Taxonomy" id="254161"/>
    <lineage>
        <taxon>Bacteria</taxon>
        <taxon>Pseudomonadati</taxon>
        <taxon>Pseudomonadota</taxon>
        <taxon>Gammaproteobacteria</taxon>
        <taxon>Pseudomonadales</taxon>
        <taxon>Pseudomonadaceae</taxon>
        <taxon>Halopseudomonas</taxon>
    </lineage>
</organism>
<keyword evidence="3" id="KW-1003">Cell membrane</keyword>
<feature type="transmembrane region" description="Helical" evidence="10">
    <location>
        <begin position="186"/>
        <end position="209"/>
    </location>
</feature>
<dbReference type="STRING" id="254161.SAMN05216256_12217"/>
<evidence type="ECO:0000256" key="3">
    <source>
        <dbReference type="ARBA" id="ARBA00022519"/>
    </source>
</evidence>
<dbReference type="CDD" id="cd11386">
    <property type="entry name" value="MCP_signal"/>
    <property type="match status" value="1"/>
</dbReference>
<evidence type="ECO:0000256" key="8">
    <source>
        <dbReference type="ARBA" id="ARBA00029447"/>
    </source>
</evidence>
<evidence type="ECO:0000256" key="6">
    <source>
        <dbReference type="ARBA" id="ARBA00023136"/>
    </source>
</evidence>
<dbReference type="EMBL" id="MUBC01000029">
    <property type="protein sequence ID" value="ONM43375.1"/>
    <property type="molecule type" value="Genomic_DNA"/>
</dbReference>
<dbReference type="SMART" id="SM00304">
    <property type="entry name" value="HAMP"/>
    <property type="match status" value="1"/>
</dbReference>
<evidence type="ECO:0000313" key="14">
    <source>
        <dbReference type="EMBL" id="ONM43375.1"/>
    </source>
</evidence>
<reference evidence="14 15" key="1">
    <citation type="submission" date="2017-01" db="EMBL/GenBank/DDBJ databases">
        <title>Draft genome sequence of Pseudomonas pachastrellae type strain CCUG 46540T from a deep sea.</title>
        <authorList>
            <person name="Gomila M."/>
            <person name="Mulet M."/>
            <person name="Lalucat J."/>
            <person name="Garcia-Valdes E."/>
        </authorList>
    </citation>
    <scope>NUCLEOTIDE SEQUENCE [LARGE SCALE GENOMIC DNA]</scope>
    <source>
        <strain evidence="14 15">CCUG 46540</strain>
    </source>
</reference>
<dbReference type="PANTHER" id="PTHR32089:SF120">
    <property type="entry name" value="METHYL-ACCEPTING CHEMOTAXIS PROTEIN TLPQ"/>
    <property type="match status" value="1"/>
</dbReference>
<dbReference type="FunFam" id="1.10.287.950:FF:000001">
    <property type="entry name" value="Methyl-accepting chemotaxis sensory transducer"/>
    <property type="match status" value="1"/>
</dbReference>
<dbReference type="InterPro" id="IPR004089">
    <property type="entry name" value="MCPsignal_dom"/>
</dbReference>
<keyword evidence="3" id="KW-0997">Cell inner membrane</keyword>
<evidence type="ECO:0000256" key="1">
    <source>
        <dbReference type="ARBA" id="ARBA00004429"/>
    </source>
</evidence>
<evidence type="ECO:0000259" key="12">
    <source>
        <dbReference type="PROSITE" id="PS50192"/>
    </source>
</evidence>
<evidence type="ECO:0000256" key="2">
    <source>
        <dbReference type="ARBA" id="ARBA00022500"/>
    </source>
</evidence>
<dbReference type="Pfam" id="PF00015">
    <property type="entry name" value="MCPsignal"/>
    <property type="match status" value="1"/>
</dbReference>
<feature type="domain" description="Methyl-accepting transducer" evidence="11">
    <location>
        <begin position="268"/>
        <end position="504"/>
    </location>
</feature>
<dbReference type="GO" id="GO:0007165">
    <property type="term" value="P:signal transduction"/>
    <property type="evidence" value="ECO:0007669"/>
    <property type="project" value="UniProtKB-KW"/>
</dbReference>
<dbReference type="PROSITE" id="PS50192">
    <property type="entry name" value="T_SNARE"/>
    <property type="match status" value="1"/>
</dbReference>
<dbReference type="GO" id="GO:0006935">
    <property type="term" value="P:chemotaxis"/>
    <property type="evidence" value="ECO:0007669"/>
    <property type="project" value="UniProtKB-KW"/>
</dbReference>
<sequence>MAINRSLRQQTLALMLGSLLLMLLVSLIITLTLAGSVNSYQNLLERPLASASLINRANLEFKTQVQEWKNVLLRGTDSADRSKYWSQFEASENAVQATLQEIAALDIDSAQQAEARELAQKHQTLGTAYRNSLRAFESAGMDPTAGDQAARGIDRDFSEHLSGLAARLNQQAQEQSTAINQAASRALWIGLVSLCVAAVLIGVLSQWLVNRRLVNPITHLIRQIEQLSHGRLGQPINSHRADELGTLARAANQLRDFLESTFGQLKRSTGELDRASGELNTIATRMAQGSRDQFSRTDQVATAMQEMSASAVQVAQHAAEAAHAADDADSNAQQSAAVMQQTITAMQAMLQQINHTTDVIQRLEGDSTRIGKVLDVIQGIAEQTNLLALNAAIEAARAGEAGRGFAVVADEVRTLAQRTAESTSEIQQIITDVQTGAGEAVKAIASGQAQSENSMQQVNQAGERLQQITLAIEAVRDMNRQISTAADEQTSVAEDISRNITEITDIAAANQKEVDSTSRASQTLHELSGELGTLTGRLSA</sequence>
<evidence type="ECO:0000256" key="10">
    <source>
        <dbReference type="SAM" id="Phobius"/>
    </source>
</evidence>
<feature type="domain" description="HAMP" evidence="13">
    <location>
        <begin position="211"/>
        <end position="263"/>
    </location>
</feature>
<evidence type="ECO:0000256" key="9">
    <source>
        <dbReference type="PROSITE-ProRule" id="PRU00284"/>
    </source>
</evidence>
<dbReference type="PROSITE" id="PS50111">
    <property type="entry name" value="CHEMOTAXIS_TRANSDUC_2"/>
    <property type="match status" value="1"/>
</dbReference>
<feature type="domain" description="T-SNARE coiled-coil homology" evidence="12">
    <location>
        <begin position="455"/>
        <end position="517"/>
    </location>
</feature>
<dbReference type="RefSeq" id="WP_083728140.1">
    <property type="nucleotide sequence ID" value="NZ_FOUD01000022.1"/>
</dbReference>
<dbReference type="Gene3D" id="1.10.287.950">
    <property type="entry name" value="Methyl-accepting chemotaxis protein"/>
    <property type="match status" value="1"/>
</dbReference>
<keyword evidence="2" id="KW-0145">Chemotaxis</keyword>
<evidence type="ECO:0000256" key="4">
    <source>
        <dbReference type="ARBA" id="ARBA00022692"/>
    </source>
</evidence>
<dbReference type="Pfam" id="PF00672">
    <property type="entry name" value="HAMP"/>
    <property type="match status" value="1"/>
</dbReference>
<keyword evidence="5 10" id="KW-1133">Transmembrane helix</keyword>
<dbReference type="GO" id="GO:0005886">
    <property type="term" value="C:plasma membrane"/>
    <property type="evidence" value="ECO:0007669"/>
    <property type="project" value="UniProtKB-SubCell"/>
</dbReference>
<keyword evidence="6 10" id="KW-0472">Membrane</keyword>
<accession>A0A1S8DD61</accession>
<evidence type="ECO:0000259" key="13">
    <source>
        <dbReference type="PROSITE" id="PS50885"/>
    </source>
</evidence>
<dbReference type="InterPro" id="IPR000727">
    <property type="entry name" value="T_SNARE_dom"/>
</dbReference>
<dbReference type="OrthoDB" id="1884279at2"/>
<dbReference type="Proteomes" id="UP000242847">
    <property type="component" value="Unassembled WGS sequence"/>
</dbReference>
<keyword evidence="7 9" id="KW-0807">Transducer</keyword>
<dbReference type="CDD" id="cd06225">
    <property type="entry name" value="HAMP"/>
    <property type="match status" value="1"/>
</dbReference>
<dbReference type="AlphaFoldDB" id="A0A1S8DD61"/>
<comment type="subcellular location">
    <subcellularLocation>
        <location evidence="1">Cell inner membrane</location>
        <topology evidence="1">Multi-pass membrane protein</topology>
    </subcellularLocation>
</comment>
<protein>
    <submittedName>
        <fullName evidence="14">Methyl-accepting chemotaxis protein</fullName>
    </submittedName>
</protein>
<keyword evidence="15" id="KW-1185">Reference proteome</keyword>
<dbReference type="SUPFAM" id="SSF58104">
    <property type="entry name" value="Methyl-accepting chemotaxis protein (MCP) signaling domain"/>
    <property type="match status" value="1"/>
</dbReference>
<dbReference type="InterPro" id="IPR003660">
    <property type="entry name" value="HAMP_dom"/>
</dbReference>
<dbReference type="PROSITE" id="PS50885">
    <property type="entry name" value="HAMP"/>
    <property type="match status" value="1"/>
</dbReference>
<evidence type="ECO:0000259" key="11">
    <source>
        <dbReference type="PROSITE" id="PS50111"/>
    </source>
</evidence>
<keyword evidence="4 10" id="KW-0812">Transmembrane</keyword>
<comment type="similarity">
    <text evidence="8">Belongs to the methyl-accepting chemotaxis (MCP) protein family.</text>
</comment>
<dbReference type="PANTHER" id="PTHR32089">
    <property type="entry name" value="METHYL-ACCEPTING CHEMOTAXIS PROTEIN MCPB"/>
    <property type="match status" value="1"/>
</dbReference>
<name>A0A1S8DD61_9GAMM</name>
<evidence type="ECO:0000313" key="15">
    <source>
        <dbReference type="Proteomes" id="UP000242847"/>
    </source>
</evidence>
<evidence type="ECO:0000256" key="7">
    <source>
        <dbReference type="ARBA" id="ARBA00023224"/>
    </source>
</evidence>